<reference evidence="23" key="2">
    <citation type="journal article" date="2009" name="Science">
        <title>The B73 maize genome: complexity, diversity, and dynamics.</title>
        <authorList>
            <person name="Schnable P.S."/>
            <person name="Ware D."/>
            <person name="Fulton R.S."/>
            <person name="Stein J.C."/>
            <person name="Wei F."/>
            <person name="Pasternak S."/>
            <person name="Liang C."/>
            <person name="Zhang J."/>
            <person name="Fulton L."/>
            <person name="Graves T.A."/>
            <person name="Minx P."/>
            <person name="Reily A.D."/>
            <person name="Courtney L."/>
            <person name="Kruchowski S.S."/>
            <person name="Tomlinson C."/>
            <person name="Strong C."/>
            <person name="Delehaunty K."/>
            <person name="Fronick C."/>
            <person name="Courtney B."/>
            <person name="Rock S.M."/>
            <person name="Belter E."/>
            <person name="Du F."/>
            <person name="Kim K."/>
            <person name="Abbott R.M."/>
            <person name="Cotton M."/>
            <person name="Levy A."/>
            <person name="Marchetto P."/>
            <person name="Ochoa K."/>
            <person name="Jackson S.M."/>
            <person name="Gillam B."/>
            <person name="Chen W."/>
            <person name="Yan L."/>
            <person name="Higginbotham J."/>
            <person name="Cardenas M."/>
            <person name="Waligorski J."/>
            <person name="Applebaum E."/>
            <person name="Phelps L."/>
            <person name="Falcone J."/>
            <person name="Kanchi K."/>
            <person name="Thane T."/>
            <person name="Scimone A."/>
            <person name="Thane N."/>
            <person name="Henke J."/>
            <person name="Wang T."/>
            <person name="Ruppert J."/>
            <person name="Shah N."/>
            <person name="Rotter K."/>
            <person name="Hodges J."/>
            <person name="Ingenthron E."/>
            <person name="Cordes M."/>
            <person name="Kohlberg S."/>
            <person name="Sgro J."/>
            <person name="Delgado B."/>
            <person name="Mead K."/>
            <person name="Chinwalla A."/>
            <person name="Leonard S."/>
            <person name="Crouse K."/>
            <person name="Collura K."/>
            <person name="Kudrna D."/>
            <person name="Currie J."/>
            <person name="He R."/>
            <person name="Angelova A."/>
            <person name="Rajasekar S."/>
            <person name="Mueller T."/>
            <person name="Lomeli R."/>
            <person name="Scara G."/>
            <person name="Ko A."/>
            <person name="Delaney K."/>
            <person name="Wissotski M."/>
            <person name="Lopez G."/>
            <person name="Campos D."/>
            <person name="Braidotti M."/>
            <person name="Ashley E."/>
            <person name="Golser W."/>
            <person name="Kim H."/>
            <person name="Lee S."/>
            <person name="Lin J."/>
            <person name="Dujmic Z."/>
            <person name="Kim W."/>
            <person name="Talag J."/>
            <person name="Zuccolo A."/>
            <person name="Fan C."/>
            <person name="Sebastian A."/>
            <person name="Kramer M."/>
            <person name="Spiegel L."/>
            <person name="Nascimento L."/>
            <person name="Zutavern T."/>
            <person name="Miller B."/>
            <person name="Ambroise C."/>
            <person name="Muller S."/>
            <person name="Spooner W."/>
            <person name="Narechania A."/>
            <person name="Ren L."/>
            <person name="Wei S."/>
            <person name="Kumari S."/>
            <person name="Faga B."/>
            <person name="Levy M.J."/>
            <person name="McMahan L."/>
            <person name="Van Buren P."/>
            <person name="Vaughn M.W."/>
            <person name="Ying K."/>
            <person name="Yeh C.-T."/>
            <person name="Emrich S.J."/>
            <person name="Jia Y."/>
            <person name="Kalyanaraman A."/>
            <person name="Hsia A.-P."/>
            <person name="Barbazuk W.B."/>
            <person name="Baucom R.S."/>
            <person name="Brutnell T.P."/>
            <person name="Carpita N.C."/>
            <person name="Chaparro C."/>
            <person name="Chia J.-M."/>
            <person name="Deragon J.-M."/>
            <person name="Estill J.C."/>
            <person name="Fu Y."/>
            <person name="Jeddeloh J.A."/>
            <person name="Han Y."/>
            <person name="Lee H."/>
            <person name="Li P."/>
            <person name="Lisch D.R."/>
            <person name="Liu S."/>
            <person name="Liu Z."/>
            <person name="Nagel D.H."/>
            <person name="McCann M.C."/>
            <person name="SanMiguel P."/>
            <person name="Myers A.M."/>
            <person name="Nettleton D."/>
            <person name="Nguyen J."/>
            <person name="Penning B.W."/>
            <person name="Ponnala L."/>
            <person name="Schneider K.L."/>
            <person name="Schwartz D.C."/>
            <person name="Sharma A."/>
            <person name="Soderlund C."/>
            <person name="Springer N.M."/>
            <person name="Sun Q."/>
            <person name="Wang H."/>
            <person name="Waterman M."/>
            <person name="Westerman R."/>
            <person name="Wolfgruber T.K."/>
            <person name="Yang L."/>
            <person name="Yu Y."/>
            <person name="Zhang L."/>
            <person name="Zhou S."/>
            <person name="Zhu Q."/>
            <person name="Bennetzen J.L."/>
            <person name="Dawe R.K."/>
            <person name="Jiang J."/>
            <person name="Jiang N."/>
            <person name="Presting G.G."/>
            <person name="Wessler S.R."/>
            <person name="Aluru S."/>
            <person name="Martienssen R.A."/>
            <person name="Clifton S.W."/>
            <person name="McCombie W.R."/>
            <person name="Wing R.A."/>
            <person name="Wilson R.K."/>
        </authorList>
    </citation>
    <scope>NUCLEOTIDE SEQUENCE [LARGE SCALE GENOMIC DNA]</scope>
    <source>
        <strain evidence="23">cv. B73</strain>
    </source>
</reference>
<evidence type="ECO:0000256" key="7">
    <source>
        <dbReference type="ARBA" id="ARBA00022837"/>
    </source>
</evidence>
<dbReference type="OMA" id="HCDSFLF"/>
<keyword evidence="4 18" id="KW-0575">Peroxidase</keyword>
<reference evidence="21" key="3">
    <citation type="submission" date="2015-12" db="EMBL/GenBank/DDBJ databases">
        <title>Update maize B73 reference genome by single molecule sequencing technologies.</title>
        <authorList>
            <consortium name="Maize Genome Sequencing Project"/>
            <person name="Ware D."/>
        </authorList>
    </citation>
    <scope>NUCLEOTIDE SEQUENCE</scope>
    <source>
        <tissue evidence="21">Seedling</tissue>
    </source>
</reference>
<feature type="binding site" evidence="15">
    <location>
        <position position="74"/>
    </location>
    <ligand>
        <name>Ca(2+)</name>
        <dbReference type="ChEBI" id="CHEBI:29108"/>
        <label>1</label>
    </ligand>
</feature>
<dbReference type="Gene3D" id="1.10.420.10">
    <property type="entry name" value="Peroxidase, domain 2"/>
    <property type="match status" value="1"/>
</dbReference>
<keyword evidence="8 18" id="KW-0560">Oxidoreductase</keyword>
<dbReference type="PROSITE" id="PS50873">
    <property type="entry name" value="PEROXIDASE_4"/>
    <property type="match status" value="1"/>
</dbReference>
<dbReference type="GO" id="GO:0005576">
    <property type="term" value="C:extracellular region"/>
    <property type="evidence" value="ECO:0007669"/>
    <property type="project" value="UniProtKB-SubCell"/>
</dbReference>
<keyword evidence="24" id="KW-1267">Proteomics identification</keyword>
<keyword evidence="18" id="KW-0964">Secreted</keyword>
<comment type="catalytic activity">
    <reaction evidence="1 18">
        <text>2 a phenolic donor + H2O2 = 2 a phenolic radical donor + 2 H2O</text>
        <dbReference type="Rhea" id="RHEA:56136"/>
        <dbReference type="ChEBI" id="CHEBI:15377"/>
        <dbReference type="ChEBI" id="CHEBI:16240"/>
        <dbReference type="ChEBI" id="CHEBI:139520"/>
        <dbReference type="ChEBI" id="CHEBI:139521"/>
        <dbReference type="EC" id="1.11.1.7"/>
    </reaction>
</comment>
<dbReference type="AlphaFoldDB" id="B4FY83"/>
<feature type="binding site" description="axial binding residue" evidence="15">
    <location>
        <position position="201"/>
    </location>
    <ligand>
        <name>heme b</name>
        <dbReference type="ChEBI" id="CHEBI:60344"/>
    </ligand>
    <ligandPart>
        <name>Fe</name>
        <dbReference type="ChEBI" id="CHEBI:18248"/>
    </ligandPart>
</feature>
<dbReference type="GO" id="GO:0004601">
    <property type="term" value="F:peroxidase activity"/>
    <property type="evidence" value="ECO:0000318"/>
    <property type="project" value="GO_Central"/>
</dbReference>
<dbReference type="GO" id="GO:0042744">
    <property type="term" value="P:hydrogen peroxide catabolic process"/>
    <property type="evidence" value="ECO:0007669"/>
    <property type="project" value="UniProtKB-KW"/>
</dbReference>
<evidence type="ECO:0000256" key="15">
    <source>
        <dbReference type="PIRSR" id="PIRSR600823-3"/>
    </source>
</evidence>
<dbReference type="SUPFAM" id="SSF48113">
    <property type="entry name" value="Heme-dependent peroxidases"/>
    <property type="match status" value="1"/>
</dbReference>
<evidence type="ECO:0000313" key="23">
    <source>
        <dbReference type="Proteomes" id="UP000007305"/>
    </source>
</evidence>
<keyword evidence="18" id="KW-0732">Signal</keyword>
<dbReference type="FunFam" id="1.10.420.10:FF:000001">
    <property type="entry name" value="Peroxidase"/>
    <property type="match status" value="1"/>
</dbReference>
<feature type="domain" description="Plant heme peroxidase family profile" evidence="19">
    <location>
        <begin position="32"/>
        <end position="331"/>
    </location>
</feature>
<dbReference type="InterPro" id="IPR000823">
    <property type="entry name" value="Peroxidase_pln"/>
</dbReference>
<comment type="similarity">
    <text evidence="3">Belongs to the peroxidase family. Ascorbate peroxidase subfamily.</text>
</comment>
<feature type="disulfide bond" evidence="17">
    <location>
        <begin position="129"/>
        <end position="327"/>
    </location>
</feature>
<dbReference type="EMBL" id="CM000784">
    <property type="protein sequence ID" value="AQK91387.1"/>
    <property type="molecule type" value="Genomic_DNA"/>
</dbReference>
<comment type="cofactor">
    <cofactor evidence="15 18">
        <name>heme b</name>
        <dbReference type="ChEBI" id="CHEBI:60344"/>
    </cofactor>
    <text evidence="15 18">Binds 1 heme b (iron(II)-protoporphyrin IX) group per subunit.</text>
</comment>
<feature type="binding site" evidence="15">
    <location>
        <position position="79"/>
    </location>
    <ligand>
        <name>Ca(2+)</name>
        <dbReference type="ChEBI" id="CHEBI:29108"/>
        <label>1</label>
    </ligand>
</feature>
<feature type="binding site" evidence="15">
    <location>
        <position position="259"/>
    </location>
    <ligand>
        <name>Ca(2+)</name>
        <dbReference type="ChEBI" id="CHEBI:29108"/>
        <label>2</label>
    </ligand>
</feature>
<evidence type="ECO:0000256" key="5">
    <source>
        <dbReference type="ARBA" id="ARBA00022617"/>
    </source>
</evidence>
<dbReference type="SMR" id="B4FY83"/>
<reference evidence="20" key="1">
    <citation type="journal article" date="2009" name="PLoS Genet.">
        <title>Sequencing, mapping, and analysis of 27,455 maize full-length cDNAs.</title>
        <authorList>
            <person name="Soderlund C."/>
            <person name="Descour A."/>
            <person name="Kudrna D."/>
            <person name="Bomhoff M."/>
            <person name="Boyd L."/>
            <person name="Currie J."/>
            <person name="Angelova A."/>
            <person name="Collura K."/>
            <person name="Wissotski M."/>
            <person name="Ashley E."/>
            <person name="Morrow D."/>
            <person name="Fernandes J."/>
            <person name="Walbot V."/>
            <person name="Yu Y."/>
        </authorList>
    </citation>
    <scope>NUCLEOTIDE SEQUENCE</scope>
    <source>
        <strain evidence="20">B73</strain>
    </source>
</reference>
<dbReference type="KEGG" id="zma:100285056"/>
<evidence type="ECO:0000256" key="12">
    <source>
        <dbReference type="ARBA" id="ARBA00023283"/>
    </source>
</evidence>
<reference evidence="22" key="4">
    <citation type="submission" date="2019-07" db="EMBL/GenBank/DDBJ databases">
        <authorList>
            <person name="Seetharam A."/>
            <person name="Woodhouse M."/>
            <person name="Cannon E."/>
        </authorList>
    </citation>
    <scope>NUCLEOTIDE SEQUENCE [LARGE SCALE GENOMIC DNA]</scope>
    <source>
        <strain evidence="22">cv. B73</strain>
    </source>
</reference>
<dbReference type="ExpressionAtlas" id="B4FY83">
    <property type="expression patterns" value="baseline and differential"/>
</dbReference>
<keyword evidence="13 18" id="KW-0376">Hydrogen peroxide</keyword>
<keyword evidence="9 15" id="KW-0408">Iron</keyword>
<dbReference type="EnsemblPlants" id="Zm00001eb340440_T001">
    <property type="protein sequence ID" value="Zm00001eb340440_P001"/>
    <property type="gene ID" value="Zm00001eb340440"/>
</dbReference>
<dbReference type="InterPro" id="IPR002016">
    <property type="entry name" value="Haem_peroxidase"/>
</dbReference>
<sequence length="356" mass="37653">MRTRGGSGFAGLQVACVVAALCLLLPTGSRAQLQVGFYNTSCPNAEALVRQVVTAAFANNSGVAPGLIRLHFHDCFVRGCDASVLLSVNPAGGKTERESPANDPSLRGFDVIDAAKAAVERSCPRTVSCADVLAFAARDSVTLTGNLFYDVPAGRRDGRVSNETEANDNLLGPDSTAEILIDGFGKKNLSIEDMVVLSGSHTIGRSHCFSFLSTNRQRLANGTISPAYQALLEALCPPNPGQFTPNTTEIDVSTPTVLDNNYYKLLPLNLGLHFSDDQLIRNGTLAPFASAFAANETLWKDKFAAAMIKMGNIEVKTGTTDEIRLNCSVVNPSSSSSTAGVIEMLFPAADEVATSS</sequence>
<evidence type="ECO:0000259" key="19">
    <source>
        <dbReference type="PROSITE" id="PS50873"/>
    </source>
</evidence>
<keyword evidence="6 15" id="KW-0479">Metal-binding</keyword>
<dbReference type="PRINTS" id="PR00458">
    <property type="entry name" value="PEROXIDASE"/>
</dbReference>
<keyword evidence="12" id="KW-0873">Pyrrolidone carboxylic acid</keyword>
<dbReference type="PRINTS" id="PR00461">
    <property type="entry name" value="PLPEROXIDASE"/>
</dbReference>
<dbReference type="InterPro" id="IPR033905">
    <property type="entry name" value="Secretory_peroxidase"/>
</dbReference>
<feature type="binding site" evidence="15">
    <location>
        <position position="254"/>
    </location>
    <ligand>
        <name>Ca(2+)</name>
        <dbReference type="ChEBI" id="CHEBI:29108"/>
        <label>2</label>
    </ligand>
</feature>
<dbReference type="EC" id="1.11.1.7" evidence="18"/>
<dbReference type="Pfam" id="PF00141">
    <property type="entry name" value="peroxidase"/>
    <property type="match status" value="1"/>
</dbReference>
<keyword evidence="10 17" id="KW-1015">Disulfide bond</keyword>
<comment type="function">
    <text evidence="18">Removal of H(2)O(2), oxidation of toxic reductants, biosynthesis and degradation of lignin, suberization, auxin catabolism, response to environmental stresses such as wounding, pathogen attack and oxidative stress.</text>
</comment>
<dbReference type="PROSITE" id="PS00435">
    <property type="entry name" value="PEROXIDASE_1"/>
    <property type="match status" value="1"/>
</dbReference>
<dbReference type="InterPro" id="IPR019794">
    <property type="entry name" value="Peroxidases_AS"/>
</dbReference>
<keyword evidence="23" id="KW-1185">Reference proteome</keyword>
<evidence type="ECO:0000313" key="22">
    <source>
        <dbReference type="EnsemblPlants" id="Zm00001eb340440_P001"/>
    </source>
</evidence>
<dbReference type="Gramene" id="Zm00001eb340440_T001">
    <property type="protein sequence ID" value="Zm00001eb340440_P001"/>
    <property type="gene ID" value="Zm00001eb340440"/>
</dbReference>
<dbReference type="HOGENOM" id="CLU_010543_0_1_1"/>
<evidence type="ECO:0000256" key="17">
    <source>
        <dbReference type="PIRSR" id="PIRSR600823-5"/>
    </source>
</evidence>
<dbReference type="GO" id="GO:0020037">
    <property type="term" value="F:heme binding"/>
    <property type="evidence" value="ECO:0007669"/>
    <property type="project" value="UniProtKB-UniRule"/>
</dbReference>
<dbReference type="PaxDb" id="4577-GRMZM2G061088_P01"/>
<evidence type="ECO:0000256" key="13">
    <source>
        <dbReference type="ARBA" id="ARBA00023324"/>
    </source>
</evidence>
<dbReference type="PANTHER" id="PTHR31517">
    <property type="match status" value="1"/>
</dbReference>
<dbReference type="PROSITE" id="PS00436">
    <property type="entry name" value="PEROXIDASE_2"/>
    <property type="match status" value="1"/>
</dbReference>
<evidence type="ECO:0000256" key="2">
    <source>
        <dbReference type="ARBA" id="ARBA00004613"/>
    </source>
</evidence>
<evidence type="ECO:0000256" key="9">
    <source>
        <dbReference type="ARBA" id="ARBA00023004"/>
    </source>
</evidence>
<dbReference type="EMBL" id="BT042071">
    <property type="protein sequence ID" value="ACF87076.1"/>
    <property type="molecule type" value="mRNA"/>
</dbReference>
<evidence type="ECO:0007829" key="24">
    <source>
        <dbReference type="PeptideAtlas" id="B4FY83"/>
    </source>
</evidence>
<feature type="binding site" evidence="15">
    <location>
        <position position="83"/>
    </location>
    <ligand>
        <name>Ca(2+)</name>
        <dbReference type="ChEBI" id="CHEBI:29108"/>
        <label>1</label>
    </ligand>
</feature>
<proteinExistence type="evidence at protein level"/>
<dbReference type="RefSeq" id="NP_001151423.2">
    <property type="nucleotide sequence ID" value="NM_001157951.2"/>
</dbReference>
<dbReference type="InterPro" id="IPR019793">
    <property type="entry name" value="Peroxidases_heam-ligand_BS"/>
</dbReference>
<keyword evidence="7 15" id="KW-0106">Calcium</keyword>
<dbReference type="eggNOG" id="ENOG502QPX7">
    <property type="taxonomic scope" value="Eukaryota"/>
</dbReference>
<feature type="active site" description="Proton acceptor" evidence="14">
    <location>
        <position position="73"/>
    </location>
</feature>
<name>B4FY83_MAIZE</name>
<comment type="subcellular location">
    <subcellularLocation>
        <location evidence="2 18">Secreted</location>
    </subcellularLocation>
</comment>
<evidence type="ECO:0000256" key="4">
    <source>
        <dbReference type="ARBA" id="ARBA00022559"/>
    </source>
</evidence>
<dbReference type="Proteomes" id="UP000007305">
    <property type="component" value="Chromosome 8"/>
</dbReference>
<organism evidence="20">
    <name type="scientific">Zea mays</name>
    <name type="common">Maize</name>
    <dbReference type="NCBI Taxonomy" id="4577"/>
    <lineage>
        <taxon>Eukaryota</taxon>
        <taxon>Viridiplantae</taxon>
        <taxon>Streptophyta</taxon>
        <taxon>Embryophyta</taxon>
        <taxon>Tracheophyta</taxon>
        <taxon>Spermatophyta</taxon>
        <taxon>Magnoliopsida</taxon>
        <taxon>Liliopsida</taxon>
        <taxon>Poales</taxon>
        <taxon>Poaceae</taxon>
        <taxon>PACMAD clade</taxon>
        <taxon>Panicoideae</taxon>
        <taxon>Andropogonodae</taxon>
        <taxon>Andropogoneae</taxon>
        <taxon>Tripsacinae</taxon>
        <taxon>Zea</taxon>
    </lineage>
</organism>
<dbReference type="GO" id="GO:0006950">
    <property type="term" value="P:response to stress"/>
    <property type="evidence" value="ECO:0000318"/>
    <property type="project" value="GO_Central"/>
</dbReference>
<feature type="binding site" evidence="15">
    <location>
        <position position="96"/>
    </location>
    <ligand>
        <name>Ca(2+)</name>
        <dbReference type="ChEBI" id="CHEBI:29108"/>
        <label>1</label>
    </ligand>
</feature>
<dbReference type="Gene3D" id="1.10.520.10">
    <property type="match status" value="1"/>
</dbReference>
<dbReference type="STRING" id="4577.B4FY83"/>
<evidence type="ECO:0000256" key="8">
    <source>
        <dbReference type="ARBA" id="ARBA00023002"/>
    </source>
</evidence>
<evidence type="ECO:0000313" key="20">
    <source>
        <dbReference type="EMBL" id="ACF87076.1"/>
    </source>
</evidence>
<feature type="binding site" evidence="15">
    <location>
        <position position="202"/>
    </location>
    <ligand>
        <name>Ca(2+)</name>
        <dbReference type="ChEBI" id="CHEBI:29108"/>
        <label>2</label>
    </ligand>
</feature>
<keyword evidence="5 18" id="KW-0349">Heme</keyword>
<dbReference type="GO" id="GO:0140825">
    <property type="term" value="F:lactoperoxidase activity"/>
    <property type="evidence" value="ECO:0007669"/>
    <property type="project" value="UniProtKB-EC"/>
</dbReference>
<evidence type="ECO:0000256" key="10">
    <source>
        <dbReference type="ARBA" id="ARBA00023157"/>
    </source>
</evidence>
<dbReference type="FunFam" id="1.10.520.10:FF:000001">
    <property type="entry name" value="Peroxidase"/>
    <property type="match status" value="1"/>
</dbReference>
<evidence type="ECO:0000256" key="16">
    <source>
        <dbReference type="PIRSR" id="PIRSR600823-4"/>
    </source>
</evidence>
<feature type="disulfide bond" evidence="17">
    <location>
        <begin position="75"/>
        <end position="80"/>
    </location>
</feature>
<feature type="binding site" evidence="15">
    <location>
        <position position="251"/>
    </location>
    <ligand>
        <name>Ca(2+)</name>
        <dbReference type="ChEBI" id="CHEBI:29108"/>
        <label>2</label>
    </ligand>
</feature>
<feature type="binding site" evidence="15">
    <location>
        <position position="77"/>
    </location>
    <ligand>
        <name>Ca(2+)</name>
        <dbReference type="ChEBI" id="CHEBI:29108"/>
        <label>1</label>
    </ligand>
</feature>
<evidence type="ECO:0000256" key="18">
    <source>
        <dbReference type="RuleBase" id="RU362060"/>
    </source>
</evidence>
<gene>
    <name evidence="22" type="primary">LOC100285056</name>
    <name evidence="21" type="ORF">ZEAMMB73_Zm00001d009140</name>
</gene>
<dbReference type="FunCoup" id="B4FY83">
    <property type="interactions" value="175"/>
</dbReference>
<dbReference type="PANTHER" id="PTHR31517:SF84">
    <property type="entry name" value="PEROXIDASE"/>
    <property type="match status" value="1"/>
</dbReference>
<reference evidence="22" key="5">
    <citation type="submission" date="2021-05" db="UniProtKB">
        <authorList>
            <consortium name="EnsemblPlants"/>
        </authorList>
    </citation>
    <scope>IDENTIFICATION</scope>
    <source>
        <strain evidence="22">cv. B73</strain>
    </source>
</reference>
<feature type="disulfide bond" evidence="17">
    <location>
        <begin position="208"/>
        <end position="236"/>
    </location>
</feature>
<feature type="site" description="Transition state stabilizer" evidence="16">
    <location>
        <position position="69"/>
    </location>
</feature>
<evidence type="ECO:0000256" key="3">
    <source>
        <dbReference type="ARBA" id="ARBA00006873"/>
    </source>
</evidence>
<keyword evidence="11" id="KW-0325">Glycoprotein</keyword>
<evidence type="ECO:0000256" key="1">
    <source>
        <dbReference type="ARBA" id="ARBA00000189"/>
    </source>
</evidence>
<dbReference type="GO" id="GO:0009505">
    <property type="term" value="C:plant-type cell wall"/>
    <property type="evidence" value="ECO:0000318"/>
    <property type="project" value="GO_Central"/>
</dbReference>
<accession>B4FY83</accession>
<feature type="disulfide bond" evidence="17">
    <location>
        <begin position="42"/>
        <end position="123"/>
    </location>
</feature>
<comment type="cofactor">
    <cofactor evidence="15 18">
        <name>Ca(2+)</name>
        <dbReference type="ChEBI" id="CHEBI:29108"/>
    </cofactor>
    <text evidence="15 18">Binds 2 calcium ions per subunit.</text>
</comment>
<evidence type="ECO:0000313" key="21">
    <source>
        <dbReference type="EMBL" id="AQK91387.1"/>
    </source>
</evidence>
<dbReference type="GO" id="GO:0046872">
    <property type="term" value="F:metal ion binding"/>
    <property type="evidence" value="ECO:0007669"/>
    <property type="project" value="UniProtKB-UniRule"/>
</dbReference>
<evidence type="ECO:0000256" key="11">
    <source>
        <dbReference type="ARBA" id="ARBA00023180"/>
    </source>
</evidence>
<feature type="signal peptide" evidence="18">
    <location>
        <begin position="1"/>
        <end position="31"/>
    </location>
</feature>
<protein>
    <recommendedName>
        <fullName evidence="18">Peroxidase</fullName>
        <ecNumber evidence="18">1.11.1.7</ecNumber>
    </recommendedName>
</protein>
<evidence type="ECO:0000256" key="14">
    <source>
        <dbReference type="PIRSR" id="PIRSR600823-1"/>
    </source>
</evidence>
<evidence type="ECO:0000256" key="6">
    <source>
        <dbReference type="ARBA" id="ARBA00022723"/>
    </source>
</evidence>
<comment type="similarity">
    <text evidence="18">Belongs to the peroxidase family. Classical plant (class III) peroxidase subfamily.</text>
</comment>
<dbReference type="GO" id="GO:0006979">
    <property type="term" value="P:response to oxidative stress"/>
    <property type="evidence" value="ECO:0007669"/>
    <property type="project" value="UniProtKB-UniRule"/>
</dbReference>
<dbReference type="CDD" id="cd00693">
    <property type="entry name" value="secretory_peroxidase"/>
    <property type="match status" value="1"/>
</dbReference>
<dbReference type="PeroxiBase" id="745">
    <property type="entry name" value="ZmPrx49"/>
</dbReference>
<feature type="binding site" evidence="15">
    <location>
        <position position="81"/>
    </location>
    <ligand>
        <name>Ca(2+)</name>
        <dbReference type="ChEBI" id="CHEBI:29108"/>
        <label>1</label>
    </ligand>
</feature>
<dbReference type="InterPro" id="IPR010255">
    <property type="entry name" value="Haem_peroxidase_sf"/>
</dbReference>
<dbReference type="OrthoDB" id="2113341at2759"/>
<dbReference type="GeneID" id="100285056"/>
<feature type="chain" id="PRO_5011126467" description="Peroxidase" evidence="18">
    <location>
        <begin position="32"/>
        <end position="356"/>
    </location>
</feature>